<dbReference type="Pfam" id="PF13511">
    <property type="entry name" value="DUF4124"/>
    <property type="match status" value="1"/>
</dbReference>
<evidence type="ECO:0000256" key="2">
    <source>
        <dbReference type="SAM" id="SignalP"/>
    </source>
</evidence>
<dbReference type="EMBL" id="JBHSNF010000001">
    <property type="protein sequence ID" value="MFC5524613.1"/>
    <property type="molecule type" value="Genomic_DNA"/>
</dbReference>
<accession>A0ABW0QIS2</accession>
<proteinExistence type="predicted"/>
<protein>
    <submittedName>
        <fullName evidence="4">DUF4124 domain-containing protein</fullName>
    </submittedName>
</protein>
<organism evidence="4 5">
    <name type="scientific">Rhodanobacter ginsengisoli</name>
    <dbReference type="NCBI Taxonomy" id="418646"/>
    <lineage>
        <taxon>Bacteria</taxon>
        <taxon>Pseudomonadati</taxon>
        <taxon>Pseudomonadota</taxon>
        <taxon>Gammaproteobacteria</taxon>
        <taxon>Lysobacterales</taxon>
        <taxon>Rhodanobacteraceae</taxon>
        <taxon>Rhodanobacter</taxon>
    </lineage>
</organism>
<keyword evidence="5" id="KW-1185">Reference proteome</keyword>
<name>A0ABW0QIS2_9GAMM</name>
<evidence type="ECO:0000313" key="5">
    <source>
        <dbReference type="Proteomes" id="UP001596114"/>
    </source>
</evidence>
<keyword evidence="2" id="KW-0732">Signal</keyword>
<evidence type="ECO:0000256" key="1">
    <source>
        <dbReference type="SAM" id="MobiDB-lite"/>
    </source>
</evidence>
<sequence>MRRPIILLCLVLLVRAVPAMAQAAIHHCIGANGGAVFTDQPCAALQATPVDSAARPNAEAPSAAPPPILCAASLGQLRQGVINAFAGRDANRMAGLMLWDGYGRGDVVADIRSLTQLMKTPLLDVDIPGEPADSDNDSPAQPGAGDDGAPFGADAPPDQPPRHDQLVLHMAGNDGGESPREQRFDVVRSAGCLWLRSAD</sequence>
<dbReference type="Proteomes" id="UP001596114">
    <property type="component" value="Unassembled WGS sequence"/>
</dbReference>
<dbReference type="RefSeq" id="WP_377316960.1">
    <property type="nucleotide sequence ID" value="NZ_JBHSNF010000001.1"/>
</dbReference>
<evidence type="ECO:0000259" key="3">
    <source>
        <dbReference type="Pfam" id="PF13511"/>
    </source>
</evidence>
<evidence type="ECO:0000313" key="4">
    <source>
        <dbReference type="EMBL" id="MFC5524613.1"/>
    </source>
</evidence>
<dbReference type="InterPro" id="IPR025392">
    <property type="entry name" value="DUF4124"/>
</dbReference>
<feature type="compositionally biased region" description="Low complexity" evidence="1">
    <location>
        <begin position="139"/>
        <end position="156"/>
    </location>
</feature>
<reference evidence="5" key="1">
    <citation type="journal article" date="2019" name="Int. J. Syst. Evol. Microbiol.">
        <title>The Global Catalogue of Microorganisms (GCM) 10K type strain sequencing project: providing services to taxonomists for standard genome sequencing and annotation.</title>
        <authorList>
            <consortium name="The Broad Institute Genomics Platform"/>
            <consortium name="The Broad Institute Genome Sequencing Center for Infectious Disease"/>
            <person name="Wu L."/>
            <person name="Ma J."/>
        </authorList>
    </citation>
    <scope>NUCLEOTIDE SEQUENCE [LARGE SCALE GENOMIC DNA]</scope>
    <source>
        <strain evidence="5">CGMCC 1.16619</strain>
    </source>
</reference>
<feature type="chain" id="PRO_5047107496" evidence="2">
    <location>
        <begin position="24"/>
        <end position="199"/>
    </location>
</feature>
<gene>
    <name evidence="4" type="ORF">ACFPPA_02540</name>
</gene>
<comment type="caution">
    <text evidence="4">The sequence shown here is derived from an EMBL/GenBank/DDBJ whole genome shotgun (WGS) entry which is preliminary data.</text>
</comment>
<feature type="signal peptide" evidence="2">
    <location>
        <begin position="1"/>
        <end position="23"/>
    </location>
</feature>
<feature type="region of interest" description="Disordered" evidence="1">
    <location>
        <begin position="124"/>
        <end position="183"/>
    </location>
</feature>
<feature type="domain" description="DUF4124" evidence="3">
    <location>
        <begin position="17"/>
        <end position="66"/>
    </location>
</feature>